<evidence type="ECO:0000313" key="1">
    <source>
        <dbReference type="EMBL" id="MFC4024703.1"/>
    </source>
</evidence>
<dbReference type="PROSITE" id="PS51257">
    <property type="entry name" value="PROKAR_LIPOPROTEIN"/>
    <property type="match status" value="1"/>
</dbReference>
<accession>A0ABV8H0Z2</accession>
<reference evidence="2" key="1">
    <citation type="journal article" date="2019" name="Int. J. Syst. Evol. Microbiol.">
        <title>The Global Catalogue of Microorganisms (GCM) 10K type strain sequencing project: providing services to taxonomists for standard genome sequencing and annotation.</title>
        <authorList>
            <consortium name="The Broad Institute Genomics Platform"/>
            <consortium name="The Broad Institute Genome Sequencing Center for Infectious Disease"/>
            <person name="Wu L."/>
            <person name="Ma J."/>
        </authorList>
    </citation>
    <scope>NUCLEOTIDE SEQUENCE [LARGE SCALE GENOMIC DNA]</scope>
    <source>
        <strain evidence="2">IBRC-M 10703</strain>
    </source>
</reference>
<dbReference type="EMBL" id="JBHSAO010000008">
    <property type="protein sequence ID" value="MFC4024703.1"/>
    <property type="molecule type" value="Genomic_DNA"/>
</dbReference>
<keyword evidence="2" id="KW-1185">Reference proteome</keyword>
<dbReference type="Proteomes" id="UP001595772">
    <property type="component" value="Unassembled WGS sequence"/>
</dbReference>
<evidence type="ECO:0000313" key="2">
    <source>
        <dbReference type="Proteomes" id="UP001595772"/>
    </source>
</evidence>
<gene>
    <name evidence="1" type="ORF">ACFOUV_12945</name>
</gene>
<comment type="caution">
    <text evidence="1">The sequence shown here is derived from an EMBL/GenBank/DDBJ whole genome shotgun (WGS) entry which is preliminary data.</text>
</comment>
<name>A0ABV8H0Z2_9BACI</name>
<proteinExistence type="predicted"/>
<dbReference type="RefSeq" id="WP_379497188.1">
    <property type="nucleotide sequence ID" value="NZ_JBHSAO010000008.1"/>
</dbReference>
<organism evidence="1 2">
    <name type="scientific">Oceanobacillus longus</name>
    <dbReference type="NCBI Taxonomy" id="930120"/>
    <lineage>
        <taxon>Bacteria</taxon>
        <taxon>Bacillati</taxon>
        <taxon>Bacillota</taxon>
        <taxon>Bacilli</taxon>
        <taxon>Bacillales</taxon>
        <taxon>Bacillaceae</taxon>
        <taxon>Oceanobacillus</taxon>
    </lineage>
</organism>
<sequence length="112" mass="12917">MIKKTIIYMSLFILLSGCATKIGGDFFFDHMDQLEQALDHPKWEQITLQADQLKSIYEDNKWKLQLLGDEGEYERLNESINNIIAAAKEEDTTNVRMELATARSLITDIYSL</sequence>
<protein>
    <submittedName>
        <fullName evidence="1">DUF4363 family protein</fullName>
    </submittedName>
</protein>